<protein>
    <submittedName>
        <fullName evidence="1">Uncharacterized protein</fullName>
    </submittedName>
</protein>
<sequence>MKNVNFWPFLALLSMNLEFKGEAERILSCQTPARPEIIFGLITNIL</sequence>
<accession>A0A128F0M4</accession>
<dbReference type="Proteomes" id="UP000073601">
    <property type="component" value="Unassembled WGS sequence"/>
</dbReference>
<name>A0A128F0M4_9GAMM</name>
<proteinExistence type="predicted"/>
<dbReference type="AlphaFoldDB" id="A0A128F0M4"/>
<dbReference type="EMBL" id="FIZY01000009">
    <property type="protein sequence ID" value="CZF80343.1"/>
    <property type="molecule type" value="Genomic_DNA"/>
</dbReference>
<gene>
    <name evidence="1" type="ORF">GMA8713_01333</name>
</gene>
<organism evidence="1 2">
    <name type="scientific">Grimontia marina</name>
    <dbReference type="NCBI Taxonomy" id="646534"/>
    <lineage>
        <taxon>Bacteria</taxon>
        <taxon>Pseudomonadati</taxon>
        <taxon>Pseudomonadota</taxon>
        <taxon>Gammaproteobacteria</taxon>
        <taxon>Vibrionales</taxon>
        <taxon>Vibrionaceae</taxon>
        <taxon>Grimontia</taxon>
    </lineage>
</organism>
<evidence type="ECO:0000313" key="2">
    <source>
        <dbReference type="Proteomes" id="UP000073601"/>
    </source>
</evidence>
<evidence type="ECO:0000313" key="1">
    <source>
        <dbReference type="EMBL" id="CZF80343.1"/>
    </source>
</evidence>
<reference evidence="2" key="1">
    <citation type="submission" date="2016-02" db="EMBL/GenBank/DDBJ databases">
        <authorList>
            <person name="Rodrigo-Torres Lidia"/>
            <person name="Arahal R.David."/>
        </authorList>
    </citation>
    <scope>NUCLEOTIDE SEQUENCE [LARGE SCALE GENOMIC DNA]</scope>
    <source>
        <strain evidence="2">CECT 8713</strain>
    </source>
</reference>
<keyword evidence="2" id="KW-1185">Reference proteome</keyword>